<reference evidence="6 7" key="1">
    <citation type="journal article" date="2004" name="Nature">
        <title>Genome evolution in yeasts.</title>
        <authorList>
            <consortium name="Genolevures"/>
            <person name="Dujon B."/>
            <person name="Sherman D."/>
            <person name="Fischer G."/>
            <person name="Durrens P."/>
            <person name="Casaregola S."/>
            <person name="Lafontaine I."/>
            <person name="de Montigny J."/>
            <person name="Marck C."/>
            <person name="Neuveglise C."/>
            <person name="Talla E."/>
            <person name="Goffard N."/>
            <person name="Frangeul L."/>
            <person name="Aigle M."/>
            <person name="Anthouard V."/>
            <person name="Babour A."/>
            <person name="Barbe V."/>
            <person name="Barnay S."/>
            <person name="Blanchin S."/>
            <person name="Beckerich J.M."/>
            <person name="Beyne E."/>
            <person name="Bleykasten C."/>
            <person name="Boisrame A."/>
            <person name="Boyer J."/>
            <person name="Cattolico L."/>
            <person name="Confanioleri F."/>
            <person name="de Daruvar A."/>
            <person name="Despons L."/>
            <person name="Fabre E."/>
            <person name="Fairhead C."/>
            <person name="Ferry-Dumazet H."/>
            <person name="Groppi A."/>
            <person name="Hantraye F."/>
            <person name="Hennequin C."/>
            <person name="Jauniaux N."/>
            <person name="Joyet P."/>
            <person name="Kachouri R."/>
            <person name="Kerrest A."/>
            <person name="Koszul R."/>
            <person name="Lemaire M."/>
            <person name="Lesur I."/>
            <person name="Ma L."/>
            <person name="Muller H."/>
            <person name="Nicaud J.M."/>
            <person name="Nikolski M."/>
            <person name="Oztas S."/>
            <person name="Ozier-Kalogeropoulos O."/>
            <person name="Pellenz S."/>
            <person name="Potier S."/>
            <person name="Richard G.F."/>
            <person name="Straub M.L."/>
            <person name="Suleau A."/>
            <person name="Swennene D."/>
            <person name="Tekaia F."/>
            <person name="Wesolowski-Louvel M."/>
            <person name="Westhof E."/>
            <person name="Wirth B."/>
            <person name="Zeniou-Meyer M."/>
            <person name="Zivanovic I."/>
            <person name="Bolotin-Fukuhara M."/>
            <person name="Thierry A."/>
            <person name="Bouchier C."/>
            <person name="Caudron B."/>
            <person name="Scarpelli C."/>
            <person name="Gaillardin C."/>
            <person name="Weissenbach J."/>
            <person name="Wincker P."/>
            <person name="Souciet J.L."/>
        </authorList>
    </citation>
    <scope>NUCLEOTIDE SEQUENCE [LARGE SCALE GENOMIC DNA]</scope>
    <source>
        <strain evidence="7">ATCC 36239 / CBS 767 / BCRC 21394 / JCM 1990 / NBRC 0083 / IGC 2968</strain>
    </source>
</reference>
<comment type="similarity">
    <text evidence="3">Belongs to the enoyl-CoA hydratase/isomerase family.</text>
</comment>
<dbReference type="InParanoid" id="Q6BZL5"/>
<evidence type="ECO:0000256" key="4">
    <source>
        <dbReference type="ARBA" id="ARBA00023140"/>
    </source>
</evidence>
<dbReference type="DNASU" id="2899967"/>
<dbReference type="AlphaFoldDB" id="Q6BZL5"/>
<evidence type="ECO:0000256" key="3">
    <source>
        <dbReference type="ARBA" id="ARBA00005254"/>
    </source>
</evidence>
<keyword evidence="5" id="KW-0413">Isomerase</keyword>
<dbReference type="eggNOG" id="KOG0016">
    <property type="taxonomic scope" value="Eukaryota"/>
</dbReference>
<dbReference type="HOGENOM" id="CLU_009834_6_2_1"/>
<dbReference type="InterPro" id="IPR051053">
    <property type="entry name" value="ECH/Chromodomain_protein"/>
</dbReference>
<dbReference type="PANTHER" id="PTHR43684">
    <property type="match status" value="1"/>
</dbReference>
<gene>
    <name evidence="6" type="ordered locus">DEHA2A00462g</name>
</gene>
<dbReference type="VEuPathDB" id="FungiDB:DEHA2A00462g"/>
<organism evidence="6 7">
    <name type="scientific">Debaryomyces hansenii (strain ATCC 36239 / CBS 767 / BCRC 21394 / JCM 1990 / NBRC 0083 / IGC 2968)</name>
    <name type="common">Yeast</name>
    <name type="synonym">Torulaspora hansenii</name>
    <dbReference type="NCBI Taxonomy" id="284592"/>
    <lineage>
        <taxon>Eukaryota</taxon>
        <taxon>Fungi</taxon>
        <taxon>Dikarya</taxon>
        <taxon>Ascomycota</taxon>
        <taxon>Saccharomycotina</taxon>
        <taxon>Pichiomycetes</taxon>
        <taxon>Debaryomycetaceae</taxon>
        <taxon>Debaryomyces</taxon>
    </lineage>
</organism>
<comment type="pathway">
    <text evidence="2">Lipid metabolism; fatty acid beta-oxidation.</text>
</comment>
<proteinExistence type="inferred from homology"/>
<protein>
    <submittedName>
        <fullName evidence="6">DEHA2A00462p</fullName>
    </submittedName>
</protein>
<accession>Q6BZL5</accession>
<keyword evidence="4" id="KW-0576">Peroxisome</keyword>
<dbReference type="FunFam" id="3.90.226.10:FF:000048">
    <property type="entry name" value="3,2-trans-enoyl-CoA isomerase"/>
    <property type="match status" value="1"/>
</dbReference>
<dbReference type="GeneID" id="2899967"/>
<dbReference type="KEGG" id="dha:DEHA2A00462g"/>
<dbReference type="PANTHER" id="PTHR43684:SF1">
    <property type="entry name" value="ENOYL-COA DELTA ISOMERASE 2"/>
    <property type="match status" value="1"/>
</dbReference>
<evidence type="ECO:0000256" key="2">
    <source>
        <dbReference type="ARBA" id="ARBA00005005"/>
    </source>
</evidence>
<dbReference type="CDD" id="cd06558">
    <property type="entry name" value="crotonase-like"/>
    <property type="match status" value="1"/>
</dbReference>
<dbReference type="Gene3D" id="3.90.226.10">
    <property type="entry name" value="2-enoyl-CoA Hydratase, Chain A, domain 1"/>
    <property type="match status" value="1"/>
</dbReference>
<keyword evidence="7" id="KW-1185">Reference proteome</keyword>
<dbReference type="OrthoDB" id="2018133at2759"/>
<evidence type="ECO:0000313" key="7">
    <source>
        <dbReference type="Proteomes" id="UP000000599"/>
    </source>
</evidence>
<dbReference type="OMA" id="VVWPKIR"/>
<evidence type="ECO:0000256" key="5">
    <source>
        <dbReference type="ARBA" id="ARBA00023235"/>
    </source>
</evidence>
<dbReference type="InterPro" id="IPR029045">
    <property type="entry name" value="ClpP/crotonase-like_dom_sf"/>
</dbReference>
<dbReference type="Pfam" id="PF00378">
    <property type="entry name" value="ECH_1"/>
    <property type="match status" value="1"/>
</dbReference>
<evidence type="ECO:0000256" key="1">
    <source>
        <dbReference type="ARBA" id="ARBA00004275"/>
    </source>
</evidence>
<dbReference type="SUPFAM" id="SSF52096">
    <property type="entry name" value="ClpP/crotonase"/>
    <property type="match status" value="1"/>
</dbReference>
<dbReference type="Proteomes" id="UP000000599">
    <property type="component" value="Chromosome A"/>
</dbReference>
<comment type="subcellular location">
    <subcellularLocation>
        <location evidence="1">Peroxisome</location>
    </subcellularLocation>
</comment>
<evidence type="ECO:0000313" key="6">
    <source>
        <dbReference type="EMBL" id="CAG84299.2"/>
    </source>
</evidence>
<sequence length="276" mass="30805">MSEGKDILYEVREKVTIITLNNPKKLNSLDKPQYILLAKLMEKADKEEGTVLTILQSTGRYFSAGAQLGGKDMLNLDPSVLLSHEYWLNEFVSKNVFLTDVFHNHTKVLAAAVNGPIIGVSAAMVALCDLVYVMDETKMHIITPFTALGLVAEGASSSTFFLRLGWSKAAEAIILAKPIPGTELNKLGFINKSYHETNFDSVEQFNQKVHDDLVSQFSGLYEPSILANKQLLKANRDQLINSASSREVIKTFNNFVQGIPQSRFMEKMQQARENKM</sequence>
<name>Q6BZL5_DEBHA</name>
<dbReference type="GO" id="GO:0004165">
    <property type="term" value="F:delta(3)-delta(2)-enoyl-CoA isomerase activity"/>
    <property type="evidence" value="ECO:0007669"/>
    <property type="project" value="UniProtKB-ARBA"/>
</dbReference>
<dbReference type="InterPro" id="IPR001753">
    <property type="entry name" value="Enoyl-CoA_hydra/iso"/>
</dbReference>
<dbReference type="STRING" id="284592.Q6BZL5"/>
<dbReference type="EMBL" id="CR382133">
    <property type="protein sequence ID" value="CAG84299.2"/>
    <property type="molecule type" value="Genomic_DNA"/>
</dbReference>
<dbReference type="GO" id="GO:0005782">
    <property type="term" value="C:peroxisomal matrix"/>
    <property type="evidence" value="ECO:0007669"/>
    <property type="project" value="TreeGrafter"/>
</dbReference>
<dbReference type="RefSeq" id="XP_456354.2">
    <property type="nucleotide sequence ID" value="XM_456354.2"/>
</dbReference>
<dbReference type="FunCoup" id="Q6BZL5">
    <property type="interactions" value="244"/>
</dbReference>
<dbReference type="GO" id="GO:0006635">
    <property type="term" value="P:fatty acid beta-oxidation"/>
    <property type="evidence" value="ECO:0007669"/>
    <property type="project" value="TreeGrafter"/>
</dbReference>